<dbReference type="RefSeq" id="WP_145220853.1">
    <property type="nucleotide sequence ID" value="NZ_CP036269.1"/>
</dbReference>
<evidence type="ECO:0000256" key="1">
    <source>
        <dbReference type="SAM" id="MobiDB-lite"/>
    </source>
</evidence>
<evidence type="ECO:0000313" key="6">
    <source>
        <dbReference type="EMBL" id="QDT44987.1"/>
    </source>
</evidence>
<dbReference type="InterPro" id="IPR022655">
    <property type="entry name" value="DUF1553"/>
</dbReference>
<dbReference type="InterPro" id="IPR011429">
    <property type="entry name" value="Cyt_c_Planctomycete-type"/>
</dbReference>
<feature type="chain" id="PRO_5021849284" evidence="2">
    <location>
        <begin position="22"/>
        <end position="797"/>
    </location>
</feature>
<keyword evidence="2" id="KW-0732">Signal</keyword>
<dbReference type="OrthoDB" id="127107at2"/>
<reference evidence="6 7" key="1">
    <citation type="submission" date="2019-02" db="EMBL/GenBank/DDBJ databases">
        <title>Deep-cultivation of Planctomycetes and their phenomic and genomic characterization uncovers novel biology.</title>
        <authorList>
            <person name="Wiegand S."/>
            <person name="Jogler M."/>
            <person name="Boedeker C."/>
            <person name="Pinto D."/>
            <person name="Vollmers J."/>
            <person name="Rivas-Marin E."/>
            <person name="Kohn T."/>
            <person name="Peeters S.H."/>
            <person name="Heuer A."/>
            <person name="Rast P."/>
            <person name="Oberbeckmann S."/>
            <person name="Bunk B."/>
            <person name="Jeske O."/>
            <person name="Meyerdierks A."/>
            <person name="Storesund J.E."/>
            <person name="Kallscheuer N."/>
            <person name="Luecker S."/>
            <person name="Lage O.M."/>
            <person name="Pohl T."/>
            <person name="Merkel B.J."/>
            <person name="Hornburger P."/>
            <person name="Mueller R.-W."/>
            <person name="Bruemmer F."/>
            <person name="Labrenz M."/>
            <person name="Spormann A.M."/>
            <person name="Op den Camp H."/>
            <person name="Overmann J."/>
            <person name="Amann R."/>
            <person name="Jetten M.S.M."/>
            <person name="Mascher T."/>
            <person name="Medema M.H."/>
            <person name="Devos D.P."/>
            <person name="Kaster A.-K."/>
            <person name="Ovreas L."/>
            <person name="Rohde M."/>
            <person name="Galperin M.Y."/>
            <person name="Jogler C."/>
        </authorList>
    </citation>
    <scope>NUCLEOTIDE SEQUENCE [LARGE SCALE GENOMIC DNA]</scope>
    <source>
        <strain evidence="6 7">Pan241w</strain>
    </source>
</reference>
<dbReference type="Proteomes" id="UP000317171">
    <property type="component" value="Chromosome"/>
</dbReference>
<accession>A0A517RM79</accession>
<dbReference type="AlphaFoldDB" id="A0A517RM79"/>
<feature type="domain" description="Cytochrome C Planctomycete-type" evidence="5">
    <location>
        <begin position="60"/>
        <end position="118"/>
    </location>
</feature>
<dbReference type="EMBL" id="CP036269">
    <property type="protein sequence ID" value="QDT44987.1"/>
    <property type="molecule type" value="Genomic_DNA"/>
</dbReference>
<dbReference type="KEGG" id="gaz:Pan241w_51040"/>
<dbReference type="Pfam" id="PF07635">
    <property type="entry name" value="PSCyt1"/>
    <property type="match status" value="1"/>
</dbReference>
<evidence type="ECO:0000259" key="4">
    <source>
        <dbReference type="Pfam" id="PF07587"/>
    </source>
</evidence>
<proteinExistence type="predicted"/>
<evidence type="ECO:0000259" key="5">
    <source>
        <dbReference type="Pfam" id="PF07635"/>
    </source>
</evidence>
<feature type="domain" description="DUF1553" evidence="4">
    <location>
        <begin position="509"/>
        <end position="757"/>
    </location>
</feature>
<dbReference type="Pfam" id="PF07587">
    <property type="entry name" value="PSD1"/>
    <property type="match status" value="1"/>
</dbReference>
<sequence length="797" mass="89910" precursor="true">MRKRITLISAACWFLAISFYAEEPAWSAKKPTGKSAQAKMDPKQRAFFENKIRPVLVKKCYSCHSSKSEELGGKLRMDTRDGMRVGGESGPAFVEGRPNESLLIQALRYDDLEMPPDEPLSEAVINDFITWVKMGVPDPRIDHPLIAKKPTEDSTVAKPELWSFQPVRNPAPPAVQNQSWVYDPLDHFVLSRIEAAELNPTHDAAPVRLVRRLYYDLTGLPPTAEQVEAFLDDYQRRQQQAVAHLVDELLASPHFGERWGRHWLDVARYGESNGNDGLGRNPTFPHAWRYRDFVIQALNNDVPYDRFLTEQIAGDLLTAKTPEERDRLLLATGFLAIGSKPAKAMNVNFDMDVVNDQINVISTGVMGLSVACARCHDHKHDPIPTADYYAMAGIFLSTETMWGYAANQPLTAPETPLHVLKSKHHYMPPPDSGAQPKVDPHTLSRKKKPKNVYPPGTALAMGVREKKKPVDCKINIKGESKKLGPSVPRGFLSACKVTQPPKIDDKQSGRLQLAEWLTSADHPQTARVMVNRIWLHLFGQALVRTPDDFGIYGERPTHPQLLDHLATRFRTEGWSIKQLIRSIVLSRTYQLSSFCDDLILDADPENKLLCRHNRRRLDAESLRDSILAASGQLNREPGLGSSIAHVDELVNKAGNLHLPDNHRSIYLCMMRHSEPPELSSFDLPDSTKPVGKRNETTLPTQSLFLINSHFLIEQSQLFAKDILLNPKLNDSQRIHLVYRRALNRVPESSELSRALALIQDVNTALKTEISQDKLRRQTVWATLCQALLNTNEFRYVD</sequence>
<dbReference type="PANTHER" id="PTHR35889:SF3">
    <property type="entry name" value="F-BOX DOMAIN-CONTAINING PROTEIN"/>
    <property type="match status" value="1"/>
</dbReference>
<keyword evidence="7" id="KW-1185">Reference proteome</keyword>
<organism evidence="6 7">
    <name type="scientific">Gimesia alba</name>
    <dbReference type="NCBI Taxonomy" id="2527973"/>
    <lineage>
        <taxon>Bacteria</taxon>
        <taxon>Pseudomonadati</taxon>
        <taxon>Planctomycetota</taxon>
        <taxon>Planctomycetia</taxon>
        <taxon>Planctomycetales</taxon>
        <taxon>Planctomycetaceae</taxon>
        <taxon>Gimesia</taxon>
    </lineage>
</organism>
<dbReference type="Pfam" id="PF07583">
    <property type="entry name" value="PSCyt2"/>
    <property type="match status" value="1"/>
</dbReference>
<feature type="domain" description="DUF1549" evidence="3">
    <location>
        <begin position="184"/>
        <end position="399"/>
    </location>
</feature>
<name>A0A517RM79_9PLAN</name>
<feature type="region of interest" description="Disordered" evidence="1">
    <location>
        <begin position="427"/>
        <end position="457"/>
    </location>
</feature>
<dbReference type="PANTHER" id="PTHR35889">
    <property type="entry name" value="CYCLOINULO-OLIGOSACCHARIDE FRUCTANOTRANSFERASE-RELATED"/>
    <property type="match status" value="1"/>
</dbReference>
<evidence type="ECO:0000259" key="3">
    <source>
        <dbReference type="Pfam" id="PF07583"/>
    </source>
</evidence>
<dbReference type="InterPro" id="IPR011444">
    <property type="entry name" value="DUF1549"/>
</dbReference>
<evidence type="ECO:0000256" key="2">
    <source>
        <dbReference type="SAM" id="SignalP"/>
    </source>
</evidence>
<feature type="signal peptide" evidence="2">
    <location>
        <begin position="1"/>
        <end position="21"/>
    </location>
</feature>
<evidence type="ECO:0000313" key="7">
    <source>
        <dbReference type="Proteomes" id="UP000317171"/>
    </source>
</evidence>
<protein>
    <submittedName>
        <fullName evidence="6">Planctomycete cytochrome C</fullName>
    </submittedName>
</protein>
<gene>
    <name evidence="6" type="ORF">Pan241w_51040</name>
</gene>